<dbReference type="Pfam" id="PF21527">
    <property type="entry name" value="Stv"/>
    <property type="match status" value="1"/>
</dbReference>
<dbReference type="InterPro" id="IPR049002">
    <property type="entry name" value="Stv"/>
</dbReference>
<reference evidence="2 3" key="1">
    <citation type="submission" date="2022-10" db="EMBL/GenBank/DDBJ databases">
        <title>High-quality genome sequences of two octocoral-associated bacteria, Endozoicomonas euniceicola EF212 and Endozoicomonas gorgoniicola PS125.</title>
        <authorList>
            <person name="Chiou Y.-J."/>
            <person name="Chen Y.-H."/>
        </authorList>
    </citation>
    <scope>NUCLEOTIDE SEQUENCE [LARGE SCALE GENOMIC DNA]</scope>
    <source>
        <strain evidence="2 3">PS125</strain>
    </source>
</reference>
<dbReference type="RefSeq" id="WP_262565778.1">
    <property type="nucleotide sequence ID" value="NZ_JAPFCC010000001.1"/>
</dbReference>
<protein>
    <recommendedName>
        <fullName evidence="1">Putative adhesin Stv domain-containing protein</fullName>
    </recommendedName>
</protein>
<comment type="caution">
    <text evidence="2">The sequence shown here is derived from an EMBL/GenBank/DDBJ whole genome shotgun (WGS) entry which is preliminary data.</text>
</comment>
<accession>A0ABT3N369</accession>
<gene>
    <name evidence="2" type="ORF">NX722_26210</name>
</gene>
<dbReference type="Proteomes" id="UP001209854">
    <property type="component" value="Unassembled WGS sequence"/>
</dbReference>
<evidence type="ECO:0000259" key="1">
    <source>
        <dbReference type="Pfam" id="PF21527"/>
    </source>
</evidence>
<name>A0ABT3N369_9GAMM</name>
<keyword evidence="3" id="KW-1185">Reference proteome</keyword>
<evidence type="ECO:0000313" key="2">
    <source>
        <dbReference type="EMBL" id="MCW7556059.1"/>
    </source>
</evidence>
<evidence type="ECO:0000313" key="3">
    <source>
        <dbReference type="Proteomes" id="UP001209854"/>
    </source>
</evidence>
<feature type="domain" description="Putative adhesin Stv" evidence="1">
    <location>
        <begin position="53"/>
        <end position="182"/>
    </location>
</feature>
<organism evidence="2 3">
    <name type="scientific">Endozoicomonas gorgoniicola</name>
    <dbReference type="NCBI Taxonomy" id="1234144"/>
    <lineage>
        <taxon>Bacteria</taxon>
        <taxon>Pseudomonadati</taxon>
        <taxon>Pseudomonadota</taxon>
        <taxon>Gammaproteobacteria</taxon>
        <taxon>Oceanospirillales</taxon>
        <taxon>Endozoicomonadaceae</taxon>
        <taxon>Endozoicomonas</taxon>
    </lineage>
</organism>
<sequence>MPLFKNWRKKAPQPEPNCERIAGAHGDILLHSCGTAFNLIIVACARYFHENHNFTQETSKTIKIPNWTTLFFYSPMHVRIATNIYRFMTGMYKPVDVYGPGQSTHQYILFSFFDSDFEPLNQLCRAAMFFSSNTQKQNKNADPDPFELYDIAYVVGGDIYSLSDFLNELYSQGKIYQKIHCILDRISFGVDKYTVPLYDLGRTPITIVEEGLGQWQILP</sequence>
<dbReference type="EMBL" id="JAPFCC010000001">
    <property type="protein sequence ID" value="MCW7556059.1"/>
    <property type="molecule type" value="Genomic_DNA"/>
</dbReference>
<proteinExistence type="predicted"/>